<comment type="caution">
    <text evidence="2">The sequence shown here is derived from an EMBL/GenBank/DDBJ whole genome shotgun (WGS) entry which is preliminary data.</text>
</comment>
<dbReference type="SUPFAM" id="SSF56003">
    <property type="entry name" value="Molybdenum cofactor-binding domain"/>
    <property type="match status" value="1"/>
</dbReference>
<organism evidence="2 3">
    <name type="scientific">Myotis myotis</name>
    <name type="common">Greater mouse-eared bat</name>
    <name type="synonym">Vespertilio myotis</name>
    <dbReference type="NCBI Taxonomy" id="51298"/>
    <lineage>
        <taxon>Eukaryota</taxon>
        <taxon>Metazoa</taxon>
        <taxon>Chordata</taxon>
        <taxon>Craniata</taxon>
        <taxon>Vertebrata</taxon>
        <taxon>Euteleostomi</taxon>
        <taxon>Mammalia</taxon>
        <taxon>Eutheria</taxon>
        <taxon>Laurasiatheria</taxon>
        <taxon>Chiroptera</taxon>
        <taxon>Yangochiroptera</taxon>
        <taxon>Vespertilionidae</taxon>
        <taxon>Myotis</taxon>
    </lineage>
</organism>
<dbReference type="PANTHER" id="PTHR45444:SF3">
    <property type="entry name" value="XANTHINE DEHYDROGENASE"/>
    <property type="match status" value="1"/>
</dbReference>
<evidence type="ECO:0000313" key="2">
    <source>
        <dbReference type="EMBL" id="KAF6336122.1"/>
    </source>
</evidence>
<gene>
    <name evidence="2" type="ORF">mMyoMyo1_000772</name>
</gene>
<evidence type="ECO:0000313" key="3">
    <source>
        <dbReference type="Proteomes" id="UP000527355"/>
    </source>
</evidence>
<dbReference type="InterPro" id="IPR016208">
    <property type="entry name" value="Ald_Oxase/xanthine_DH-like"/>
</dbReference>
<sequence>MSTHLVCRTYKSSSALITTLLKHSLSSRGYESNMNWETGEGHPFEYFVYGAACSEVEIDCLTGAHKNIRTDIVMDVGCSINPALDIGQIEGAFIQGMGLYTIEELNYSPQGVLYTRGPDQYKIPTICDIPTEFHVSFLPPSQDSNTLYSSKGLGESGIFLGCSVFFAIHDAVSAARQERGLRGPLKLNSPLTPEKIRMACEDKFTKMIPRDKPGSCVPWNIPI</sequence>
<name>A0A7J7WFG9_MYOMY</name>
<evidence type="ECO:0000259" key="1">
    <source>
        <dbReference type="Pfam" id="PF20256"/>
    </source>
</evidence>
<dbReference type="FunFam" id="3.30.365.10:FF:000004">
    <property type="entry name" value="Xanthine dehydrogenase oxidase"/>
    <property type="match status" value="1"/>
</dbReference>
<proteinExistence type="predicted"/>
<dbReference type="GO" id="GO:0016491">
    <property type="term" value="F:oxidoreductase activity"/>
    <property type="evidence" value="ECO:0007669"/>
    <property type="project" value="InterPro"/>
</dbReference>
<dbReference type="EMBL" id="JABWUV010000008">
    <property type="protein sequence ID" value="KAF6336122.1"/>
    <property type="molecule type" value="Genomic_DNA"/>
</dbReference>
<dbReference type="VEuPathDB" id="HostDB:GeneID_118661030"/>
<dbReference type="InterPro" id="IPR037165">
    <property type="entry name" value="AldOxase/xan_DH_Mopterin-bd_sf"/>
</dbReference>
<keyword evidence="3" id="KW-1185">Reference proteome</keyword>
<accession>A0A7J7WFG9</accession>
<dbReference type="Gene3D" id="3.30.365.10">
    <property type="entry name" value="Aldehyde oxidase/xanthine dehydrogenase, molybdopterin binding domain"/>
    <property type="match status" value="1"/>
</dbReference>
<dbReference type="Pfam" id="PF20256">
    <property type="entry name" value="MoCoBD_2"/>
    <property type="match status" value="1"/>
</dbReference>
<dbReference type="AlphaFoldDB" id="A0A7J7WFG9"/>
<dbReference type="InterPro" id="IPR046867">
    <property type="entry name" value="AldOxase/xan_DH_MoCoBD2"/>
</dbReference>
<protein>
    <submittedName>
        <fullName evidence="2">Aldehyde oxidase 1</fullName>
    </submittedName>
</protein>
<dbReference type="GO" id="GO:0005506">
    <property type="term" value="F:iron ion binding"/>
    <property type="evidence" value="ECO:0007669"/>
    <property type="project" value="InterPro"/>
</dbReference>
<feature type="domain" description="Aldehyde oxidase/xanthine dehydrogenase second molybdopterin binding" evidence="1">
    <location>
        <begin position="21"/>
        <end position="130"/>
    </location>
</feature>
<reference evidence="2 3" key="1">
    <citation type="journal article" date="2020" name="Nature">
        <title>Six reference-quality genomes reveal evolution of bat adaptations.</title>
        <authorList>
            <person name="Jebb D."/>
            <person name="Huang Z."/>
            <person name="Pippel M."/>
            <person name="Hughes G.M."/>
            <person name="Lavrichenko K."/>
            <person name="Devanna P."/>
            <person name="Winkler S."/>
            <person name="Jermiin L.S."/>
            <person name="Skirmuntt E.C."/>
            <person name="Katzourakis A."/>
            <person name="Burkitt-Gray L."/>
            <person name="Ray D.A."/>
            <person name="Sullivan K.A.M."/>
            <person name="Roscito J.G."/>
            <person name="Kirilenko B.M."/>
            <person name="Davalos L.M."/>
            <person name="Corthals A.P."/>
            <person name="Power M.L."/>
            <person name="Jones G."/>
            <person name="Ransome R.D."/>
            <person name="Dechmann D.K.N."/>
            <person name="Locatelli A.G."/>
            <person name="Puechmaille S.J."/>
            <person name="Fedrigo O."/>
            <person name="Jarvis E.D."/>
            <person name="Hiller M."/>
            <person name="Vernes S.C."/>
            <person name="Myers E.W."/>
            <person name="Teeling E.C."/>
        </authorList>
    </citation>
    <scope>NUCLEOTIDE SEQUENCE [LARGE SCALE GENOMIC DNA]</scope>
    <source>
        <strain evidence="2">MMyoMyo1</strain>
        <tissue evidence="2">Flight muscle</tissue>
    </source>
</reference>
<dbReference type="PANTHER" id="PTHR45444">
    <property type="entry name" value="XANTHINE DEHYDROGENASE"/>
    <property type="match status" value="1"/>
</dbReference>
<dbReference type="Proteomes" id="UP000527355">
    <property type="component" value="Unassembled WGS sequence"/>
</dbReference>